<feature type="repeat" description="WD" evidence="2">
    <location>
        <begin position="893"/>
        <end position="927"/>
    </location>
</feature>
<protein>
    <recommendedName>
        <fullName evidence="6">WD repeat protein</fullName>
    </recommendedName>
</protein>
<feature type="compositionally biased region" description="Polar residues" evidence="3">
    <location>
        <begin position="466"/>
        <end position="477"/>
    </location>
</feature>
<name>A0AA39QU86_9LECA</name>
<evidence type="ECO:0000313" key="5">
    <source>
        <dbReference type="Proteomes" id="UP001166286"/>
    </source>
</evidence>
<proteinExistence type="inferred from homology"/>
<comment type="similarity">
    <text evidence="1">Belongs to the WD repeat LST8 family.</text>
</comment>
<dbReference type="GO" id="GO:0032956">
    <property type="term" value="P:regulation of actin cytoskeleton organization"/>
    <property type="evidence" value="ECO:0007669"/>
    <property type="project" value="TreeGrafter"/>
</dbReference>
<dbReference type="PROSITE" id="PS50082">
    <property type="entry name" value="WD_REPEATS_2"/>
    <property type="match status" value="1"/>
</dbReference>
<dbReference type="PROSITE" id="PS50294">
    <property type="entry name" value="WD_REPEATS_REGION"/>
    <property type="match status" value="1"/>
</dbReference>
<dbReference type="GO" id="GO:0031932">
    <property type="term" value="C:TORC2 complex"/>
    <property type="evidence" value="ECO:0007669"/>
    <property type="project" value="InterPro"/>
</dbReference>
<feature type="region of interest" description="Disordered" evidence="3">
    <location>
        <begin position="561"/>
        <end position="584"/>
    </location>
</feature>
<reference evidence="4" key="1">
    <citation type="submission" date="2023-03" db="EMBL/GenBank/DDBJ databases">
        <title>Complete genome of Cladonia borealis.</title>
        <authorList>
            <person name="Park H."/>
        </authorList>
    </citation>
    <scope>NUCLEOTIDE SEQUENCE</scope>
    <source>
        <strain evidence="4">ANT050790</strain>
    </source>
</reference>
<evidence type="ECO:0008006" key="6">
    <source>
        <dbReference type="Google" id="ProtNLM"/>
    </source>
</evidence>
<dbReference type="InterPro" id="IPR001680">
    <property type="entry name" value="WD40_rpt"/>
</dbReference>
<feature type="region of interest" description="Disordered" evidence="3">
    <location>
        <begin position="86"/>
        <end position="175"/>
    </location>
</feature>
<evidence type="ECO:0000256" key="1">
    <source>
        <dbReference type="ARBA" id="ARBA00009890"/>
    </source>
</evidence>
<dbReference type="PANTHER" id="PTHR19842">
    <property type="entry name" value="G BETA-LIKE PROTEIN GBL"/>
    <property type="match status" value="1"/>
</dbReference>
<dbReference type="Proteomes" id="UP001166286">
    <property type="component" value="Unassembled WGS sequence"/>
</dbReference>
<feature type="region of interest" description="Disordered" evidence="3">
    <location>
        <begin position="383"/>
        <end position="515"/>
    </location>
</feature>
<feature type="compositionally biased region" description="Basic and acidic residues" evidence="3">
    <location>
        <begin position="115"/>
        <end position="128"/>
    </location>
</feature>
<feature type="compositionally biased region" description="Low complexity" evidence="3">
    <location>
        <begin position="165"/>
        <end position="175"/>
    </location>
</feature>
<dbReference type="SMART" id="SM00320">
    <property type="entry name" value="WD40"/>
    <property type="match status" value="6"/>
</dbReference>
<accession>A0AA39QU86</accession>
<dbReference type="Gene3D" id="2.130.10.10">
    <property type="entry name" value="YVTN repeat-like/Quinoprotein amine dehydrogenase"/>
    <property type="match status" value="1"/>
</dbReference>
<dbReference type="EMBL" id="JAFEKC020000021">
    <property type="protein sequence ID" value="KAK0508434.1"/>
    <property type="molecule type" value="Genomic_DNA"/>
</dbReference>
<feature type="compositionally biased region" description="Low complexity" evidence="3">
    <location>
        <begin position="574"/>
        <end position="584"/>
    </location>
</feature>
<evidence type="ECO:0000256" key="3">
    <source>
        <dbReference type="SAM" id="MobiDB-lite"/>
    </source>
</evidence>
<keyword evidence="5" id="KW-1185">Reference proteome</keyword>
<comment type="caution">
    <text evidence="4">The sequence shown here is derived from an EMBL/GenBank/DDBJ whole genome shotgun (WGS) entry which is preliminary data.</text>
</comment>
<dbReference type="Pfam" id="PF00400">
    <property type="entry name" value="WD40"/>
    <property type="match status" value="1"/>
</dbReference>
<dbReference type="PANTHER" id="PTHR19842:SF2">
    <property type="entry name" value="WD REPEAT PROTEIN (AFU_ORTHOLOGUE AFUA_5G04300)"/>
    <property type="match status" value="1"/>
</dbReference>
<feature type="compositionally biased region" description="Polar residues" evidence="3">
    <location>
        <begin position="488"/>
        <end position="500"/>
    </location>
</feature>
<feature type="compositionally biased region" description="Basic and acidic residues" evidence="3">
    <location>
        <begin position="404"/>
        <end position="421"/>
    </location>
</feature>
<feature type="region of interest" description="Disordered" evidence="3">
    <location>
        <begin position="339"/>
        <end position="363"/>
    </location>
</feature>
<dbReference type="SUPFAM" id="SSF50978">
    <property type="entry name" value="WD40 repeat-like"/>
    <property type="match status" value="1"/>
</dbReference>
<dbReference type="InterPro" id="IPR036322">
    <property type="entry name" value="WD40_repeat_dom_sf"/>
</dbReference>
<dbReference type="InterPro" id="IPR015943">
    <property type="entry name" value="WD40/YVTN_repeat-like_dom_sf"/>
</dbReference>
<feature type="region of interest" description="Disordered" evidence="3">
    <location>
        <begin position="1246"/>
        <end position="1271"/>
    </location>
</feature>
<organism evidence="4 5">
    <name type="scientific">Cladonia borealis</name>
    <dbReference type="NCBI Taxonomy" id="184061"/>
    <lineage>
        <taxon>Eukaryota</taxon>
        <taxon>Fungi</taxon>
        <taxon>Dikarya</taxon>
        <taxon>Ascomycota</taxon>
        <taxon>Pezizomycotina</taxon>
        <taxon>Lecanoromycetes</taxon>
        <taxon>OSLEUM clade</taxon>
        <taxon>Lecanoromycetidae</taxon>
        <taxon>Lecanorales</taxon>
        <taxon>Lecanorineae</taxon>
        <taxon>Cladoniaceae</taxon>
        <taxon>Cladonia</taxon>
    </lineage>
</organism>
<sequence length="1478" mass="164638">MAQTQDALSRNIIDLTDHDQDDSLQILSSAASRAEEAASRLANRFESAVLEKHRMETPATNRVRRQAAVHASHTLTEVYKTLNPLEEKLQASTTTPKKLGRPRKDEWTPGSHGSRSTEESDVRRRFATEDAISPTSHVGQGLHLDGHGKTSIESPLPSKKRKRSSPSLEPGSPSELARTAGLQVQDYLPGNGHTCPTSSHEPPLQTIRDCQRVMPPNVPNFRFTSKSLNQDYQDFYSDSDLRLAEILEELISTISKNQKRRYKYALSKDQLKSICKAVSMEVTKNTLPSFDLHGLYGPNDTQYEQIKRSVRTEFSLRVAQAIAIPSKTLSEAVPEPAIKTKTPSKARATAENDVVGTGHGSSVPRITDLPDYLNRLENESVGRNLMTSTHATSLVPDGASTERSGTDHVRKESPIVDKEIPVTEPSDADFASDEPFPPGFDRGRFPAQRRRRGNKFYTPPRPQKTPKVNNLQNSQALSHVPHGDSEGKQNSNNRNPSQPTRIKELHAPLHYRPRHDERTELLIERAKSDPRTRDLLRTIASGKGTKAQVAEVQRYLDTHSLSPISGEENPAQRSSEVVNRGNGSNSVVNNELYYMSPALSPSQFQGNPSDKENGMGLPRETYKYSTKRRNVDRSRAFASTNRDSHAPSMTDLTRLRQMANSTIDYPMRQQIHASWHLPTALDPYLERHAIGAIMDDSEISRACHEEDWCSIEGDEQRQLVHNHILPKHIVSSSKSHRPSSLTSLKPKKFIMIESRVVDPVHRNQQSTASLLRHRELGANPRGCYSYCQNELRLRNAERIEPWRSWKGASGDVVTAAWASNSTTYAFGAAAHANEEDLQYNRPCNLLLGDLNSNMITELPDHRVDRPKPQSISAGPNAVQAVYDACDPMVYKTVTAIAFTPSGDRMYTASHDQTVKIWDTSAKTCQGTLSHNGWVTSIEASTQVDGLFATATKTTHDSIRIYHSRDDNLSHSHFSSSRAEMRPDWQIYPECLRWGTQPYTSHLLLAGFHQWGDDANESGQLMLWDARAFQCIKVSPSSQSVYAASWHPSSPLFATGGSPGNVLTDKISTQSVVRTWDVRSSKRYTMEYECSALDMQDVTFSPLDPNIVTAGCTDGTTFVWDFRRPDEPLHRLRHGRPIIDWDHTRDREEVDTGVMMSLWGLGGTIFYTGSSDGMIKAWDIRRHPADVLVRNVAQFQAGVQCGALSPDGTNILVGDADGGIHILSSAPCGRPTRDEDDVIDPVEEPISLARAPDGSGFNIGKDDDDPGTVGKDTSRELIDSGQLDYDPEFGVTKGPNYCGPFAMDSRKEESGPYEAGNDKLQALKRKGELSEEIARQRRGIIKARKMKLASELSKQLELPSPLIKAEASTPPSTPTVVRRRLFGPKPPNVTKWSKNMLFPLSATQNRRSNFIDLTLDEEPTSHNYIDLSNDLVSSSAGKLNDIEDNTIPESEMVEENLWWPRLGEDEIVKAKEKARLGRG</sequence>
<gene>
    <name evidence="4" type="ORF">JMJ35_009518</name>
</gene>
<dbReference type="GO" id="GO:0031931">
    <property type="term" value="C:TORC1 complex"/>
    <property type="evidence" value="ECO:0007669"/>
    <property type="project" value="InterPro"/>
</dbReference>
<dbReference type="InterPro" id="IPR037588">
    <property type="entry name" value="MLST8"/>
</dbReference>
<keyword evidence="2" id="KW-0853">WD repeat</keyword>
<dbReference type="GO" id="GO:0031929">
    <property type="term" value="P:TOR signaling"/>
    <property type="evidence" value="ECO:0007669"/>
    <property type="project" value="InterPro"/>
</dbReference>
<evidence type="ECO:0000313" key="4">
    <source>
        <dbReference type="EMBL" id="KAK0508434.1"/>
    </source>
</evidence>
<evidence type="ECO:0000256" key="2">
    <source>
        <dbReference type="PROSITE-ProRule" id="PRU00221"/>
    </source>
</evidence>